<feature type="region of interest" description="Disordered" evidence="3">
    <location>
        <begin position="499"/>
        <end position="521"/>
    </location>
</feature>
<proteinExistence type="predicted"/>
<dbReference type="InterPro" id="IPR010941">
    <property type="entry name" value="PhaC_N"/>
</dbReference>
<evidence type="ECO:0000256" key="2">
    <source>
        <dbReference type="ARBA" id="ARBA00023315"/>
    </source>
</evidence>
<keyword evidence="6" id="KW-1185">Reference proteome</keyword>
<dbReference type="Pfam" id="PF07167">
    <property type="entry name" value="PhaC_N"/>
    <property type="match status" value="1"/>
</dbReference>
<sequence length="528" mass="59106">MPERSIHDPNQASADMADSLLSLLRTLPQQPCHHARHTLALFQQLGQLLRTPDSAAAALPPGLHPGWQQPLRHKALQAWQLWQQQSRTWLEGLQLAEAERERLALLGRLLADSLSPHNSPLNPELAQAWSNGPCAPLRQGLQRLRQDLLLDRPLPPLNDEDAFQVGRDLATCPGQVVARTARYELIQYQASTPRVREYPLLIIPPPLNRYYLLDLTPDTSLIRYALEQGIQIFVISWRNPNPSHCDWGLPDYAASCAEALEACRQLSASSKVSLLGICAGGLVTRQLLQLLSSRDELEQLASLSFWVTPQNPQHPSDLTRLAGPASRQQLRRTVWRQGCLTPRQLCSAFAWLRPGQLVWPQAMQRYLQGQPTRPDPVLFWNQDSTRLPAQLVDDLLGWLESGVENRPAIPGQIPSWHLGAEQDHIVPWRQSFPETPNPNATFILCRGGHIQGLISPPGRPRAGYRQSPVSTTVEHWEQASSTHEGSWWPAWCQWLHDHSGPHQPAPATPGNAQHPALAPAPGRYVHLL</sequence>
<evidence type="ECO:0000256" key="1">
    <source>
        <dbReference type="ARBA" id="ARBA00022679"/>
    </source>
</evidence>
<feature type="domain" description="Poly-beta-hydroxybutyrate polymerase N-terminal" evidence="4">
    <location>
        <begin position="66"/>
        <end position="225"/>
    </location>
</feature>
<dbReference type="STRING" id="1931241.BVH74_03625"/>
<dbReference type="EMBL" id="CP020100">
    <property type="protein sequence ID" value="AQZ93894.1"/>
    <property type="molecule type" value="Genomic_DNA"/>
</dbReference>
<organism evidence="5 6">
    <name type="scientific">Halopseudomonas phragmitis</name>
    <dbReference type="NCBI Taxonomy" id="1931241"/>
    <lineage>
        <taxon>Bacteria</taxon>
        <taxon>Pseudomonadati</taxon>
        <taxon>Pseudomonadota</taxon>
        <taxon>Gammaproteobacteria</taxon>
        <taxon>Pseudomonadales</taxon>
        <taxon>Pseudomonadaceae</taxon>
        <taxon>Halopseudomonas</taxon>
    </lineage>
</organism>
<accession>A0A1V0B287</accession>
<dbReference type="InterPro" id="IPR051321">
    <property type="entry name" value="PHA/PHB_synthase"/>
</dbReference>
<dbReference type="PANTHER" id="PTHR36837">
    <property type="entry name" value="POLY(3-HYDROXYALKANOATE) POLYMERASE SUBUNIT PHAC"/>
    <property type="match status" value="1"/>
</dbReference>
<reference evidence="5 6" key="1">
    <citation type="submission" date="2017-03" db="EMBL/GenBank/DDBJ databases">
        <title>Complete genome sequence of the novel DNRA strain Pseudomonas sp. S-6-2 isolated from Chinese polluted river sediment. Journal of Biotechnology.</title>
        <authorList>
            <person name="Li J."/>
            <person name="Xiang F."/>
            <person name="Wang L."/>
            <person name="Xi L."/>
            <person name="Liu J."/>
        </authorList>
    </citation>
    <scope>NUCLEOTIDE SEQUENCE [LARGE SCALE GENOMIC DNA]</scope>
    <source>
        <strain evidence="5 6">S-6-2</strain>
    </source>
</reference>
<dbReference type="AlphaFoldDB" id="A0A1V0B287"/>
<dbReference type="InterPro" id="IPR029058">
    <property type="entry name" value="AB_hydrolase_fold"/>
</dbReference>
<evidence type="ECO:0000313" key="6">
    <source>
        <dbReference type="Proteomes" id="UP000243488"/>
    </source>
</evidence>
<protein>
    <recommendedName>
        <fullName evidence="4">Poly-beta-hydroxybutyrate polymerase N-terminal domain-containing protein</fullName>
    </recommendedName>
</protein>
<keyword evidence="2" id="KW-0012">Acyltransferase</keyword>
<dbReference type="GO" id="GO:0016746">
    <property type="term" value="F:acyltransferase activity"/>
    <property type="evidence" value="ECO:0007669"/>
    <property type="project" value="UniProtKB-KW"/>
</dbReference>
<dbReference type="PANTHER" id="PTHR36837:SF5">
    <property type="entry name" value="POLY-3-HYDROXYBUTYRATE SYNTHASE"/>
    <property type="match status" value="1"/>
</dbReference>
<evidence type="ECO:0000313" key="5">
    <source>
        <dbReference type="EMBL" id="AQZ93894.1"/>
    </source>
</evidence>
<dbReference type="RefSeq" id="WP_080048749.1">
    <property type="nucleotide sequence ID" value="NZ_CP020100.1"/>
</dbReference>
<evidence type="ECO:0000259" key="4">
    <source>
        <dbReference type="Pfam" id="PF07167"/>
    </source>
</evidence>
<dbReference type="SUPFAM" id="SSF53474">
    <property type="entry name" value="alpha/beta-Hydrolases"/>
    <property type="match status" value="1"/>
</dbReference>
<dbReference type="KEGG" id="ppha:BVH74_03625"/>
<gene>
    <name evidence="5" type="ORF">BVH74_03625</name>
</gene>
<dbReference type="Proteomes" id="UP000243488">
    <property type="component" value="Chromosome"/>
</dbReference>
<dbReference type="GO" id="GO:0042619">
    <property type="term" value="P:poly-hydroxybutyrate biosynthetic process"/>
    <property type="evidence" value="ECO:0007669"/>
    <property type="project" value="InterPro"/>
</dbReference>
<dbReference type="Gene3D" id="3.40.50.1820">
    <property type="entry name" value="alpha/beta hydrolase"/>
    <property type="match status" value="1"/>
</dbReference>
<name>A0A1V0B287_9GAMM</name>
<keyword evidence="1" id="KW-0808">Transferase</keyword>
<evidence type="ECO:0000256" key="3">
    <source>
        <dbReference type="SAM" id="MobiDB-lite"/>
    </source>
</evidence>